<sequence length="178" mass="19961">MFDMFTKDSGLITVTELISPKVEITAESLMHIPTEPSTNDNTENRSIMDLTHYEPDEQIDLTQSDFRLYLELGTDGSSDRVSRGRYTFQAVDGQPKIVYMAYRPQSRGDSMIVCAGHSPTSYHWRDHRFTIRWEGTAFDDGDNADRGVGYGSGGAGKGKGSGSGSRRRWRDHLPFGRT</sequence>
<reference evidence="2 3" key="1">
    <citation type="submission" date="2013-07" db="EMBL/GenBank/DDBJ databases">
        <title>The Genome Sequence of Kwoniella mangroviensis CBS10435.</title>
        <authorList>
            <consortium name="The Broad Institute Genome Sequencing Platform"/>
            <person name="Cuomo C."/>
            <person name="Litvintseva A."/>
            <person name="Chen Y."/>
            <person name="Heitman J."/>
            <person name="Sun S."/>
            <person name="Springer D."/>
            <person name="Dromer F."/>
            <person name="Young S.K."/>
            <person name="Zeng Q."/>
            <person name="Gargeya S."/>
            <person name="Fitzgerald M."/>
            <person name="Abouelleil A."/>
            <person name="Alvarado L."/>
            <person name="Berlin A.M."/>
            <person name="Chapman S.B."/>
            <person name="Dewar J."/>
            <person name="Goldberg J."/>
            <person name="Griggs A."/>
            <person name="Gujja S."/>
            <person name="Hansen M."/>
            <person name="Howarth C."/>
            <person name="Imamovic A."/>
            <person name="Larimer J."/>
            <person name="McCowan C."/>
            <person name="Murphy C."/>
            <person name="Pearson M."/>
            <person name="Priest M."/>
            <person name="Roberts A."/>
            <person name="Saif S."/>
            <person name="Shea T."/>
            <person name="Sykes S."/>
            <person name="Wortman J."/>
            <person name="Nusbaum C."/>
            <person name="Birren B."/>
        </authorList>
    </citation>
    <scope>NUCLEOTIDE SEQUENCE [LARGE SCALE GENOMIC DNA]</scope>
    <source>
        <strain evidence="2 3">CBS 10435</strain>
    </source>
</reference>
<dbReference type="Proteomes" id="UP000092583">
    <property type="component" value="Unassembled WGS sequence"/>
</dbReference>
<evidence type="ECO:0000313" key="3">
    <source>
        <dbReference type="Proteomes" id="UP000092583"/>
    </source>
</evidence>
<keyword evidence="3" id="KW-1185">Reference proteome</keyword>
<feature type="compositionally biased region" description="Gly residues" evidence="1">
    <location>
        <begin position="148"/>
        <end position="163"/>
    </location>
</feature>
<organism evidence="2 3">
    <name type="scientific">Kwoniella mangroviensis CBS 10435</name>
    <dbReference type="NCBI Taxonomy" id="1331196"/>
    <lineage>
        <taxon>Eukaryota</taxon>
        <taxon>Fungi</taxon>
        <taxon>Dikarya</taxon>
        <taxon>Basidiomycota</taxon>
        <taxon>Agaricomycotina</taxon>
        <taxon>Tremellomycetes</taxon>
        <taxon>Tremellales</taxon>
        <taxon>Cryptococcaceae</taxon>
        <taxon>Kwoniella</taxon>
    </lineage>
</organism>
<dbReference type="AlphaFoldDB" id="A0A1B9IRI2"/>
<evidence type="ECO:0000313" key="2">
    <source>
        <dbReference type="EMBL" id="OCF58153.1"/>
    </source>
</evidence>
<feature type="region of interest" description="Disordered" evidence="1">
    <location>
        <begin position="142"/>
        <end position="178"/>
    </location>
</feature>
<gene>
    <name evidence="2" type="ORF">L486_04183</name>
</gene>
<reference evidence="3" key="2">
    <citation type="submission" date="2013-12" db="EMBL/GenBank/DDBJ databases">
        <title>Evolution of pathogenesis and genome organization in the Tremellales.</title>
        <authorList>
            <person name="Cuomo C."/>
            <person name="Litvintseva A."/>
            <person name="Heitman J."/>
            <person name="Chen Y."/>
            <person name="Sun S."/>
            <person name="Springer D."/>
            <person name="Dromer F."/>
            <person name="Young S."/>
            <person name="Zeng Q."/>
            <person name="Chapman S."/>
            <person name="Gujja S."/>
            <person name="Saif S."/>
            <person name="Birren B."/>
        </authorList>
    </citation>
    <scope>NUCLEOTIDE SEQUENCE [LARGE SCALE GENOMIC DNA]</scope>
    <source>
        <strain evidence="3">CBS 10435</strain>
    </source>
</reference>
<name>A0A1B9IRI2_9TREE</name>
<accession>A0A1B9IRI2</accession>
<protein>
    <submittedName>
        <fullName evidence="2">Uncharacterized protein</fullName>
    </submittedName>
</protein>
<evidence type="ECO:0000256" key="1">
    <source>
        <dbReference type="SAM" id="MobiDB-lite"/>
    </source>
</evidence>
<proteinExistence type="predicted"/>
<dbReference type="EMBL" id="KI669462">
    <property type="protein sequence ID" value="OCF58153.1"/>
    <property type="molecule type" value="Genomic_DNA"/>
</dbReference>